<evidence type="ECO:0000256" key="12">
    <source>
        <dbReference type="ARBA" id="ARBA00048988"/>
    </source>
</evidence>
<feature type="domain" description="UvrD-like helicase C-terminal" evidence="16">
    <location>
        <begin position="506"/>
        <end position="813"/>
    </location>
</feature>
<dbReference type="FunFam" id="3.40.50.300:FF:001236">
    <property type="entry name" value="ATP-dependent helicase/nuclease subunit A"/>
    <property type="match status" value="1"/>
</dbReference>
<dbReference type="GO" id="GO:0003690">
    <property type="term" value="F:double-stranded DNA binding"/>
    <property type="evidence" value="ECO:0007669"/>
    <property type="project" value="UniProtKB-UniRule"/>
</dbReference>
<reference evidence="17 18" key="1">
    <citation type="submission" date="2016-10" db="EMBL/GenBank/DDBJ databases">
        <authorList>
            <person name="de Groot N.N."/>
        </authorList>
    </citation>
    <scope>NUCLEOTIDE SEQUENCE [LARGE SCALE GENOMIC DNA]</scope>
    <source>
        <strain evidence="17 18">DSM 12271</strain>
    </source>
</reference>
<dbReference type="PROSITE" id="PS51198">
    <property type="entry name" value="UVRD_HELICASE_ATP_BIND"/>
    <property type="match status" value="1"/>
</dbReference>
<dbReference type="SUPFAM" id="SSF52540">
    <property type="entry name" value="P-loop containing nucleoside triphosphate hydrolases"/>
    <property type="match status" value="1"/>
</dbReference>
<dbReference type="InterPro" id="IPR027417">
    <property type="entry name" value="P-loop_NTPase"/>
</dbReference>
<evidence type="ECO:0000256" key="13">
    <source>
        <dbReference type="HAMAP-Rule" id="MF_01451"/>
    </source>
</evidence>
<dbReference type="Proteomes" id="UP000198619">
    <property type="component" value="Unassembled WGS sequence"/>
</dbReference>
<accession>A0A1I1AXA4</accession>
<dbReference type="HAMAP" id="MF_01451">
    <property type="entry name" value="AddA"/>
    <property type="match status" value="1"/>
</dbReference>
<dbReference type="GO" id="GO:0043138">
    <property type="term" value="F:3'-5' DNA helicase activity"/>
    <property type="evidence" value="ECO:0007669"/>
    <property type="project" value="UniProtKB-UniRule"/>
</dbReference>
<dbReference type="NCBIfam" id="TIGR02785">
    <property type="entry name" value="addA_Gpos"/>
    <property type="match status" value="1"/>
</dbReference>
<evidence type="ECO:0000256" key="8">
    <source>
        <dbReference type="ARBA" id="ARBA00023125"/>
    </source>
</evidence>
<protein>
    <recommendedName>
        <fullName evidence="13">ATP-dependent helicase/nuclease subunit A</fullName>
        <ecNumber evidence="13">3.1.-.-</ecNumber>
        <ecNumber evidence="13">5.6.2.4</ecNumber>
    </recommendedName>
    <alternativeName>
        <fullName evidence="13">ATP-dependent helicase/nuclease AddA</fullName>
    </alternativeName>
    <alternativeName>
        <fullName evidence="13">DNA 3'-5' helicase AddA</fullName>
    </alternativeName>
</protein>
<dbReference type="InterPro" id="IPR014016">
    <property type="entry name" value="UvrD-like_ATP-bd"/>
</dbReference>
<comment type="function">
    <text evidence="13">The heterodimer acts as both an ATP-dependent DNA helicase and an ATP-dependent, dual-direction single-stranded exonuclease. Recognizes the chi site generating a DNA molecule suitable for the initiation of homologous recombination. The AddA nuclease domain is required for chi fragment generation; this subunit has the helicase and 3' -&gt; 5' nuclease activities.</text>
</comment>
<dbReference type="GO" id="GO:0016887">
    <property type="term" value="F:ATP hydrolysis activity"/>
    <property type="evidence" value="ECO:0007669"/>
    <property type="project" value="RHEA"/>
</dbReference>
<evidence type="ECO:0000259" key="16">
    <source>
        <dbReference type="PROSITE" id="PS51217"/>
    </source>
</evidence>
<dbReference type="InterPro" id="IPR014152">
    <property type="entry name" value="AddA"/>
</dbReference>
<keyword evidence="6 13" id="KW-0269">Exonuclease</keyword>
<evidence type="ECO:0000313" key="17">
    <source>
        <dbReference type="EMBL" id="SFB42729.1"/>
    </source>
</evidence>
<dbReference type="GO" id="GO:0005524">
    <property type="term" value="F:ATP binding"/>
    <property type="evidence" value="ECO:0007669"/>
    <property type="project" value="UniProtKB-UniRule"/>
</dbReference>
<dbReference type="CDD" id="cd17932">
    <property type="entry name" value="DEXQc_UvrD"/>
    <property type="match status" value="2"/>
</dbReference>
<dbReference type="Pfam" id="PF12705">
    <property type="entry name" value="PDDEXK_1"/>
    <property type="match status" value="1"/>
</dbReference>
<dbReference type="OrthoDB" id="9810135at2"/>
<dbReference type="Gene3D" id="3.90.320.10">
    <property type="match status" value="1"/>
</dbReference>
<evidence type="ECO:0000256" key="4">
    <source>
        <dbReference type="ARBA" id="ARBA00022801"/>
    </source>
</evidence>
<dbReference type="Gene3D" id="3.40.50.300">
    <property type="entry name" value="P-loop containing nucleotide triphosphate hydrolases"/>
    <property type="match status" value="4"/>
</dbReference>
<evidence type="ECO:0000256" key="11">
    <source>
        <dbReference type="ARBA" id="ARBA00034617"/>
    </source>
</evidence>
<keyword evidence="10 13" id="KW-0413">Isomerase</keyword>
<dbReference type="EMBL" id="FOKI01000052">
    <property type="protein sequence ID" value="SFB42729.1"/>
    <property type="molecule type" value="Genomic_DNA"/>
</dbReference>
<evidence type="ECO:0000259" key="15">
    <source>
        <dbReference type="PROSITE" id="PS51198"/>
    </source>
</evidence>
<evidence type="ECO:0000256" key="2">
    <source>
        <dbReference type="ARBA" id="ARBA00022741"/>
    </source>
</evidence>
<dbReference type="InterPro" id="IPR000212">
    <property type="entry name" value="DNA_helicase_UvrD/REP"/>
</dbReference>
<dbReference type="STRING" id="84698.SAMN04488528_10525"/>
<dbReference type="EC" id="3.1.-.-" evidence="13"/>
<feature type="domain" description="UvrD-like helicase ATP-binding" evidence="15">
    <location>
        <begin position="3"/>
        <end position="470"/>
    </location>
</feature>
<dbReference type="InterPro" id="IPR011604">
    <property type="entry name" value="PDDEXK-like_dom_sf"/>
</dbReference>
<dbReference type="GO" id="GO:0033202">
    <property type="term" value="C:DNA helicase complex"/>
    <property type="evidence" value="ECO:0007669"/>
    <property type="project" value="TreeGrafter"/>
</dbReference>
<dbReference type="InterPro" id="IPR038726">
    <property type="entry name" value="PDDEXK_AddAB-type"/>
</dbReference>
<dbReference type="PANTHER" id="PTHR11070:SF48">
    <property type="entry name" value="ATP-DEPENDENT HELICASE_NUCLEASE SUBUNIT A"/>
    <property type="match status" value="1"/>
</dbReference>
<keyword evidence="1 13" id="KW-0540">Nuclease</keyword>
<evidence type="ECO:0000256" key="14">
    <source>
        <dbReference type="PROSITE-ProRule" id="PRU00560"/>
    </source>
</evidence>
<dbReference type="InterPro" id="IPR014017">
    <property type="entry name" value="DNA_helicase_UvrD-like_C"/>
</dbReference>
<evidence type="ECO:0000313" key="18">
    <source>
        <dbReference type="Proteomes" id="UP000198619"/>
    </source>
</evidence>
<comment type="similarity">
    <text evidence="13">Belongs to the helicase family. AddA subfamily.</text>
</comment>
<evidence type="ECO:0000256" key="3">
    <source>
        <dbReference type="ARBA" id="ARBA00022763"/>
    </source>
</evidence>
<organism evidence="17 18">
    <name type="scientific">Clostridium frigidicarnis</name>
    <dbReference type="NCBI Taxonomy" id="84698"/>
    <lineage>
        <taxon>Bacteria</taxon>
        <taxon>Bacillati</taxon>
        <taxon>Bacillota</taxon>
        <taxon>Clostridia</taxon>
        <taxon>Eubacteriales</taxon>
        <taxon>Clostridiaceae</taxon>
        <taxon>Clostridium</taxon>
    </lineage>
</organism>
<dbReference type="RefSeq" id="WP_090043041.1">
    <property type="nucleotide sequence ID" value="NZ_FOKI01000052.1"/>
</dbReference>
<keyword evidence="4 13" id="KW-0378">Hydrolase</keyword>
<dbReference type="Pfam" id="PF00580">
    <property type="entry name" value="UvrD-helicase"/>
    <property type="match status" value="1"/>
</dbReference>
<keyword evidence="5 13" id="KW-0347">Helicase</keyword>
<evidence type="ECO:0000256" key="10">
    <source>
        <dbReference type="ARBA" id="ARBA00023235"/>
    </source>
</evidence>
<dbReference type="AlphaFoldDB" id="A0A1I1AXA4"/>
<comment type="catalytic activity">
    <reaction evidence="11 13">
        <text>Couples ATP hydrolysis with the unwinding of duplex DNA by translocating in the 3'-5' direction.</text>
        <dbReference type="EC" id="5.6.2.4"/>
    </reaction>
</comment>
<dbReference type="SUPFAM" id="SSF52980">
    <property type="entry name" value="Restriction endonuclease-like"/>
    <property type="match status" value="1"/>
</dbReference>
<dbReference type="PROSITE" id="PS51217">
    <property type="entry name" value="UVRD_HELICASE_CTER"/>
    <property type="match status" value="1"/>
</dbReference>
<evidence type="ECO:0000256" key="6">
    <source>
        <dbReference type="ARBA" id="ARBA00022839"/>
    </source>
</evidence>
<comment type="catalytic activity">
    <reaction evidence="12 13">
        <text>ATP + H2O = ADP + phosphate + H(+)</text>
        <dbReference type="Rhea" id="RHEA:13065"/>
        <dbReference type="ChEBI" id="CHEBI:15377"/>
        <dbReference type="ChEBI" id="CHEBI:15378"/>
        <dbReference type="ChEBI" id="CHEBI:30616"/>
        <dbReference type="ChEBI" id="CHEBI:43474"/>
        <dbReference type="ChEBI" id="CHEBI:456216"/>
        <dbReference type="EC" id="5.6.2.4"/>
    </reaction>
</comment>
<name>A0A1I1AXA4_9CLOT</name>
<dbReference type="EC" id="5.6.2.4" evidence="13"/>
<dbReference type="GO" id="GO:0005829">
    <property type="term" value="C:cytosol"/>
    <property type="evidence" value="ECO:0007669"/>
    <property type="project" value="TreeGrafter"/>
</dbReference>
<dbReference type="Pfam" id="PF13361">
    <property type="entry name" value="UvrD_C"/>
    <property type="match status" value="1"/>
</dbReference>
<evidence type="ECO:0000256" key="5">
    <source>
        <dbReference type="ARBA" id="ARBA00022806"/>
    </source>
</evidence>
<keyword evidence="3 13" id="KW-0227">DNA damage</keyword>
<keyword evidence="9 13" id="KW-0234">DNA repair</keyword>
<dbReference type="InterPro" id="IPR011335">
    <property type="entry name" value="Restrct_endonuc-II-like"/>
</dbReference>
<dbReference type="PANTHER" id="PTHR11070">
    <property type="entry name" value="UVRD / RECB / PCRA DNA HELICASE FAMILY MEMBER"/>
    <property type="match status" value="1"/>
</dbReference>
<dbReference type="GO" id="GO:0008408">
    <property type="term" value="F:3'-5' exonuclease activity"/>
    <property type="evidence" value="ECO:0007669"/>
    <property type="project" value="UniProtKB-UniRule"/>
</dbReference>
<keyword evidence="7 13" id="KW-0067">ATP-binding</keyword>
<comment type="subunit">
    <text evidence="13">Heterodimer of AddA and AddB/RexB.</text>
</comment>
<gene>
    <name evidence="13" type="primary">addA</name>
    <name evidence="17" type="ORF">SAMN04488528_10525</name>
</gene>
<feature type="binding site" evidence="14">
    <location>
        <begin position="24"/>
        <end position="31"/>
    </location>
    <ligand>
        <name>ATP</name>
        <dbReference type="ChEBI" id="CHEBI:30616"/>
    </ligand>
</feature>
<keyword evidence="2 13" id="KW-0547">Nucleotide-binding</keyword>
<evidence type="ECO:0000256" key="7">
    <source>
        <dbReference type="ARBA" id="ARBA00022840"/>
    </source>
</evidence>
<keyword evidence="8 13" id="KW-0238">DNA-binding</keyword>
<evidence type="ECO:0000256" key="9">
    <source>
        <dbReference type="ARBA" id="ARBA00023204"/>
    </source>
</evidence>
<comment type="cofactor">
    <cofactor evidence="13">
        <name>Mg(2+)</name>
        <dbReference type="ChEBI" id="CHEBI:18420"/>
    </cofactor>
</comment>
<keyword evidence="18" id="KW-1185">Reference proteome</keyword>
<sequence>MKTKWTEEQESAIITRGCNLLVAAAAGSGKTAVLVERIIRMIIDEKDPVDIDKLLVVTFTNAAASEMRERVGNAISKKLDENPGSMKLQRQLTLLNRSNITTMHSFCLDVVKNNFHYIDLDPNFRIADQTEIILMKQDILQDMFDEMYEENSEDFIRLVDTLGGKRDDRNVQELVENIYNFSMSGPSPKTWLRAKVEQLNLDNDVDLGSSMWVKILLNGTEEKLKSFIDDMENLKEICKEGNLNKAEENIAETLSDLYMLKDYYNKSLDDFIKTLKDVRFSRLTIKGVHEDTKKEITDTRKSVKDSLAKFQKSINFTMEESKDAIKYMYPIMKTLSELIINFMDRFENKKREKGILDFNDLEHLCLRILNEGYSTGELIPSEVAIQLREKFDEVLVDEYQDSNNVQETIINLVSRKLTDKPNVFMVGDVKQSIYRFRQAKPELFLEKYNTYLKDQGKDRKILLYKNFRSREEVINSVNYIFKKVMSKAVGELEYTDEEALNLGAVYPKNEEENTIIGGPTEFHIIDMSSDKEDESSSEDEIKLDEELDKVQIEARLVAKRIKELLNGKQKFKVFDKNLNDYRDIKYKDIVVLLRATQNWADVFTEELASVDIPAYADASKGYFETIEVKTMISLLQIADNPLQDIPMISILRSPIFSFTPEELIDIRLFNKDKYFYEILEYIANEDMSKCKYESEYLLEETTKNKAVLVVNSIKTWRSKALHMPIDEFVWYLYMDTHYYGYVGAMPNGIQRQANLRVLFQRAKQYEKTSFKGLFNFITFINKLKKSSGDMGSAKILGENENVVRIMSIHKSKGLEFPVVFLSGCGKQFNDLDLKGQILYHEELGFGPDYINSEENYKFPTIAKEAIKKKIKIENLSEEMRVLYVAFTRAREKLIITGTTKDLEKDCEKWSKTIGNNKVIPSSEVLSSNRYLDWIGLALINHNDGNILRELTSKDNYNIDENLSTFHIVKYDKSYVFVDKNNNNVEKILKEDKFISLDESMERLAYKNEINRRLNWEYEFKESSKIPSNISVSELKRTMFDDDEYNRTKSINDNNLDIIIKKPVFLQEKKGLSSAERGTAVHGVMQHIDILKCNTIKEIQSQLAFMVAKEFLTSEEISSVSPFKIQKFFECSIGKKIVEEYKKNPKNVNRETPFYIEISSKILNKNLPSQYEKEKTRVQGVIDCFIEENDGIILIDYKTDYIDIKDKDWEKAIEKRYKVQIDYYTEAIERITGKKVKERYLYLFYLEKQLKI</sequence>
<dbReference type="GO" id="GO:0000724">
    <property type="term" value="P:double-strand break repair via homologous recombination"/>
    <property type="evidence" value="ECO:0007669"/>
    <property type="project" value="UniProtKB-UniRule"/>
</dbReference>
<proteinExistence type="inferred from homology"/>
<evidence type="ECO:0000256" key="1">
    <source>
        <dbReference type="ARBA" id="ARBA00022722"/>
    </source>
</evidence>